<proteinExistence type="inferred from homology"/>
<name>A0A1M5LV55_9BACI</name>
<dbReference type="AlphaFoldDB" id="A0A1M5LV55"/>
<feature type="binding site" evidence="4">
    <location>
        <position position="49"/>
    </location>
    <ligand>
        <name>substrate</name>
    </ligand>
</feature>
<dbReference type="Pfam" id="PF01812">
    <property type="entry name" value="5-FTHF_cyc-lig"/>
    <property type="match status" value="1"/>
</dbReference>
<comment type="cofactor">
    <cofactor evidence="5">
        <name>Mg(2+)</name>
        <dbReference type="ChEBI" id="CHEBI:18420"/>
    </cofactor>
</comment>
<reference evidence="7" key="1">
    <citation type="submission" date="2016-11" db="EMBL/GenBank/DDBJ databases">
        <authorList>
            <person name="Varghese N."/>
            <person name="Submissions S."/>
        </authorList>
    </citation>
    <scope>NUCLEOTIDE SEQUENCE [LARGE SCALE GENOMIC DNA]</scope>
    <source>
        <strain evidence="7">CGMCC 1.6496</strain>
    </source>
</reference>
<feature type="binding site" evidence="4">
    <location>
        <begin position="133"/>
        <end position="141"/>
    </location>
    <ligand>
        <name>ATP</name>
        <dbReference type="ChEBI" id="CHEBI:30616"/>
    </ligand>
</feature>
<dbReference type="Gene3D" id="3.40.50.10420">
    <property type="entry name" value="NagB/RpiA/CoA transferase-like"/>
    <property type="match status" value="1"/>
</dbReference>
<dbReference type="GO" id="GO:0030272">
    <property type="term" value="F:5-formyltetrahydrofolate cyclo-ligase activity"/>
    <property type="evidence" value="ECO:0007669"/>
    <property type="project" value="UniProtKB-EC"/>
</dbReference>
<evidence type="ECO:0000256" key="4">
    <source>
        <dbReference type="PIRSR" id="PIRSR006806-1"/>
    </source>
</evidence>
<dbReference type="PIRSF" id="PIRSF006806">
    <property type="entry name" value="FTHF_cligase"/>
    <property type="match status" value="1"/>
</dbReference>
<feature type="binding site" evidence="4">
    <location>
        <begin position="3"/>
        <end position="7"/>
    </location>
    <ligand>
        <name>ATP</name>
        <dbReference type="ChEBI" id="CHEBI:30616"/>
    </ligand>
</feature>
<keyword evidence="7" id="KW-1185">Reference proteome</keyword>
<dbReference type="GO" id="GO:0035999">
    <property type="term" value="P:tetrahydrofolate interconversion"/>
    <property type="evidence" value="ECO:0007669"/>
    <property type="project" value="TreeGrafter"/>
</dbReference>
<dbReference type="GO" id="GO:0005524">
    <property type="term" value="F:ATP binding"/>
    <property type="evidence" value="ECO:0007669"/>
    <property type="project" value="UniProtKB-KW"/>
</dbReference>
<dbReference type="GO" id="GO:0046872">
    <property type="term" value="F:metal ion binding"/>
    <property type="evidence" value="ECO:0007669"/>
    <property type="project" value="UniProtKB-KW"/>
</dbReference>
<evidence type="ECO:0000313" key="6">
    <source>
        <dbReference type="EMBL" id="SHG68937.1"/>
    </source>
</evidence>
<accession>A0A1M5LV55</accession>
<keyword evidence="3 4" id="KW-0067">ATP-binding</keyword>
<keyword evidence="6" id="KW-0436">Ligase</keyword>
<organism evidence="6 7">
    <name type="scientific">Virgibacillus chiguensis</name>
    <dbReference type="NCBI Taxonomy" id="411959"/>
    <lineage>
        <taxon>Bacteria</taxon>
        <taxon>Bacillati</taxon>
        <taxon>Bacillota</taxon>
        <taxon>Bacilli</taxon>
        <taxon>Bacillales</taxon>
        <taxon>Bacillaceae</taxon>
        <taxon>Virgibacillus</taxon>
    </lineage>
</organism>
<dbReference type="PANTHER" id="PTHR23407">
    <property type="entry name" value="ATPASE INHIBITOR/5-FORMYLTETRAHYDROFOLATE CYCLO-LIGASE"/>
    <property type="match status" value="1"/>
</dbReference>
<dbReference type="NCBIfam" id="TIGR02727">
    <property type="entry name" value="MTHFS_bact"/>
    <property type="match status" value="1"/>
</dbReference>
<keyword evidence="5" id="KW-0479">Metal-binding</keyword>
<comment type="catalytic activity">
    <reaction evidence="5">
        <text>(6S)-5-formyl-5,6,7,8-tetrahydrofolate + ATP = (6R)-5,10-methenyltetrahydrofolate + ADP + phosphate</text>
        <dbReference type="Rhea" id="RHEA:10488"/>
        <dbReference type="ChEBI" id="CHEBI:30616"/>
        <dbReference type="ChEBI" id="CHEBI:43474"/>
        <dbReference type="ChEBI" id="CHEBI:57455"/>
        <dbReference type="ChEBI" id="CHEBI:57457"/>
        <dbReference type="ChEBI" id="CHEBI:456216"/>
        <dbReference type="EC" id="6.3.3.2"/>
    </reaction>
</comment>
<evidence type="ECO:0000256" key="5">
    <source>
        <dbReference type="RuleBase" id="RU361279"/>
    </source>
</evidence>
<dbReference type="Proteomes" id="UP000184079">
    <property type="component" value="Unassembled WGS sequence"/>
</dbReference>
<dbReference type="RefSeq" id="WP_073004417.1">
    <property type="nucleotide sequence ID" value="NZ_FQXD01000001.1"/>
</dbReference>
<dbReference type="OrthoDB" id="9801938at2"/>
<protein>
    <recommendedName>
        <fullName evidence="5">5-formyltetrahydrofolate cyclo-ligase</fullName>
        <ecNumber evidence="5">6.3.3.2</ecNumber>
    </recommendedName>
</protein>
<dbReference type="GO" id="GO:0009396">
    <property type="term" value="P:folic acid-containing compound biosynthetic process"/>
    <property type="evidence" value="ECO:0007669"/>
    <property type="project" value="TreeGrafter"/>
</dbReference>
<evidence type="ECO:0000313" key="7">
    <source>
        <dbReference type="Proteomes" id="UP000184079"/>
    </source>
</evidence>
<evidence type="ECO:0000256" key="3">
    <source>
        <dbReference type="ARBA" id="ARBA00022840"/>
    </source>
</evidence>
<dbReference type="EMBL" id="FQXD01000001">
    <property type="protein sequence ID" value="SHG68937.1"/>
    <property type="molecule type" value="Genomic_DNA"/>
</dbReference>
<evidence type="ECO:0000256" key="1">
    <source>
        <dbReference type="ARBA" id="ARBA00010638"/>
    </source>
</evidence>
<dbReference type="InterPro" id="IPR024185">
    <property type="entry name" value="FTHF_cligase-like_sf"/>
</dbReference>
<keyword evidence="5" id="KW-0460">Magnesium</keyword>
<dbReference type="InterPro" id="IPR037171">
    <property type="entry name" value="NagB/RpiA_transferase-like"/>
</dbReference>
<evidence type="ECO:0000256" key="2">
    <source>
        <dbReference type="ARBA" id="ARBA00022741"/>
    </source>
</evidence>
<dbReference type="SUPFAM" id="SSF100950">
    <property type="entry name" value="NagB/RpiA/CoA transferase-like"/>
    <property type="match status" value="1"/>
</dbReference>
<feature type="binding site" evidence="4">
    <location>
        <position position="54"/>
    </location>
    <ligand>
        <name>substrate</name>
    </ligand>
</feature>
<comment type="similarity">
    <text evidence="1 5">Belongs to the 5-formyltetrahydrofolate cyclo-ligase family.</text>
</comment>
<dbReference type="InterPro" id="IPR002698">
    <property type="entry name" value="FTHF_cligase"/>
</dbReference>
<gene>
    <name evidence="6" type="ORF">SAMN05421807_101272</name>
</gene>
<keyword evidence="2 4" id="KW-0547">Nucleotide-binding</keyword>
<dbReference type="EC" id="6.3.3.2" evidence="5"/>
<sequence length="185" mass="21266">MKKDQLRNATIYALKQLTPEQKGDINHQLHRHLVTSTFWENATTIGITISKGFEWDTYELINQAWRQGKKICAPKCDPKFKTMDFYKFQTFKQLDEVYYHLLEPIPSETVYIAPGTIDLLLVPGIVFDPDGYRIGFGGGYYDRFLAGFLNQTVSILHSSQLVPSIPKNIFDLPVQHLITEEGLVR</sequence>
<dbReference type="PANTHER" id="PTHR23407:SF1">
    <property type="entry name" value="5-FORMYLTETRAHYDROFOLATE CYCLO-LIGASE"/>
    <property type="match status" value="1"/>
</dbReference>